<sequence>MRKFCLLPPSFIFFFLFTSSFAQLVIVFPQNFHDLMSSSQTPDLSVLNVGQTDDTPYNIGPPTLEDLLPKEKDLTMFMDSLRDFPDVLKKISDPNETLTLFAPINRALLNLKVKPNAIREEDNDDEAAARERFHQFVLGHIVPNSVSLKPETSDEELKTLSNLTTIHVQKAEGKGGVKLNDDVNIVGKQIEAVNGILYKVDNVLVNI</sequence>
<dbReference type="PANTHER" id="PTHR28156:SF1">
    <property type="entry name" value="FAS1 DOMAIN-CONTAINING PROTEIN YDR262W"/>
    <property type="match status" value="1"/>
</dbReference>
<feature type="chain" id="PRO_5040303919" evidence="2">
    <location>
        <begin position="23"/>
        <end position="207"/>
    </location>
</feature>
<dbReference type="InterPro" id="IPR000782">
    <property type="entry name" value="FAS1_domain"/>
</dbReference>
<name>A0A9N8YYX1_9GLOM</name>
<dbReference type="InterPro" id="IPR036378">
    <property type="entry name" value="FAS1_dom_sf"/>
</dbReference>
<evidence type="ECO:0000256" key="1">
    <source>
        <dbReference type="ARBA" id="ARBA00022729"/>
    </source>
</evidence>
<dbReference type="EMBL" id="CAJVPL010000160">
    <property type="protein sequence ID" value="CAG8456916.1"/>
    <property type="molecule type" value="Genomic_DNA"/>
</dbReference>
<feature type="domain" description="FAS1" evidence="3">
    <location>
        <begin position="61"/>
        <end position="204"/>
    </location>
</feature>
<dbReference type="SUPFAM" id="SSF82153">
    <property type="entry name" value="FAS1 domain"/>
    <property type="match status" value="1"/>
</dbReference>
<dbReference type="OrthoDB" id="5551751at2759"/>
<dbReference type="AlphaFoldDB" id="A0A9N8YYX1"/>
<keyword evidence="5" id="KW-1185">Reference proteome</keyword>
<keyword evidence="1 2" id="KW-0732">Signal</keyword>
<organism evidence="4 5">
    <name type="scientific">Ambispora gerdemannii</name>
    <dbReference type="NCBI Taxonomy" id="144530"/>
    <lineage>
        <taxon>Eukaryota</taxon>
        <taxon>Fungi</taxon>
        <taxon>Fungi incertae sedis</taxon>
        <taxon>Mucoromycota</taxon>
        <taxon>Glomeromycotina</taxon>
        <taxon>Glomeromycetes</taxon>
        <taxon>Archaeosporales</taxon>
        <taxon>Ambisporaceae</taxon>
        <taxon>Ambispora</taxon>
    </lineage>
</organism>
<dbReference type="SMART" id="SM00554">
    <property type="entry name" value="FAS1"/>
    <property type="match status" value="1"/>
</dbReference>
<proteinExistence type="predicted"/>
<dbReference type="Proteomes" id="UP000789831">
    <property type="component" value="Unassembled WGS sequence"/>
</dbReference>
<comment type="caution">
    <text evidence="4">The sequence shown here is derived from an EMBL/GenBank/DDBJ whole genome shotgun (WGS) entry which is preliminary data.</text>
</comment>
<dbReference type="Gene3D" id="2.30.180.10">
    <property type="entry name" value="FAS1 domain"/>
    <property type="match status" value="1"/>
</dbReference>
<gene>
    <name evidence="4" type="ORF">AGERDE_LOCUS2047</name>
</gene>
<feature type="signal peptide" evidence="2">
    <location>
        <begin position="1"/>
        <end position="22"/>
    </location>
</feature>
<evidence type="ECO:0000313" key="5">
    <source>
        <dbReference type="Proteomes" id="UP000789831"/>
    </source>
</evidence>
<evidence type="ECO:0000259" key="3">
    <source>
        <dbReference type="PROSITE" id="PS50213"/>
    </source>
</evidence>
<reference evidence="4" key="1">
    <citation type="submission" date="2021-06" db="EMBL/GenBank/DDBJ databases">
        <authorList>
            <person name="Kallberg Y."/>
            <person name="Tangrot J."/>
            <person name="Rosling A."/>
        </authorList>
    </citation>
    <scope>NUCLEOTIDE SEQUENCE</scope>
    <source>
        <strain evidence="4">MT106</strain>
    </source>
</reference>
<evidence type="ECO:0000256" key="2">
    <source>
        <dbReference type="SAM" id="SignalP"/>
    </source>
</evidence>
<protein>
    <submittedName>
        <fullName evidence="4">4359_t:CDS:1</fullName>
    </submittedName>
</protein>
<dbReference type="Pfam" id="PF02469">
    <property type="entry name" value="Fasciclin"/>
    <property type="match status" value="1"/>
</dbReference>
<dbReference type="InterPro" id="IPR040200">
    <property type="entry name" value="Mug57-like"/>
</dbReference>
<evidence type="ECO:0000313" key="4">
    <source>
        <dbReference type="EMBL" id="CAG8456916.1"/>
    </source>
</evidence>
<dbReference type="PANTHER" id="PTHR28156">
    <property type="entry name" value="FAS1 DOMAIN-CONTAINING PROTEIN YDR262W"/>
    <property type="match status" value="1"/>
</dbReference>
<accession>A0A9N8YYX1</accession>
<dbReference type="PROSITE" id="PS50213">
    <property type="entry name" value="FAS1"/>
    <property type="match status" value="1"/>
</dbReference>